<gene>
    <name evidence="2" type="ORF">BFJ72_g3327</name>
</gene>
<comment type="caution">
    <text evidence="2">The sequence shown here is derived from an EMBL/GenBank/DDBJ whole genome shotgun (WGS) entry which is preliminary data.</text>
</comment>
<evidence type="ECO:0000313" key="3">
    <source>
        <dbReference type="Proteomes" id="UP000283569"/>
    </source>
</evidence>
<dbReference type="Proteomes" id="UP000283569">
    <property type="component" value="Unassembled WGS sequence"/>
</dbReference>
<evidence type="ECO:0008006" key="4">
    <source>
        <dbReference type="Google" id="ProtNLM"/>
    </source>
</evidence>
<proteinExistence type="predicted"/>
<feature type="compositionally biased region" description="Polar residues" evidence="1">
    <location>
        <begin position="7"/>
        <end position="26"/>
    </location>
</feature>
<accession>A0A420TW94</accession>
<reference evidence="2 3" key="1">
    <citation type="journal article" date="2018" name="Sci. Rep.">
        <title>Characterisation of pathogen-specific regions and novel effector candidates in Fusarium oxysporum f. sp. cepae.</title>
        <authorList>
            <person name="Armitage A.D."/>
            <person name="Taylor A."/>
            <person name="Sobczyk M.K."/>
            <person name="Baxter L."/>
            <person name="Greenfield B.P."/>
            <person name="Bates H.J."/>
            <person name="Wilson F."/>
            <person name="Jackson A.C."/>
            <person name="Ott S."/>
            <person name="Harrison R.J."/>
            <person name="Clarkson J.P."/>
        </authorList>
    </citation>
    <scope>NUCLEOTIDE SEQUENCE [LARGE SCALE GENOMIC DNA]</scope>
    <source>
        <strain evidence="2 3">Fp_A8</strain>
    </source>
</reference>
<evidence type="ECO:0000313" key="2">
    <source>
        <dbReference type="EMBL" id="RKL45782.1"/>
    </source>
</evidence>
<feature type="region of interest" description="Disordered" evidence="1">
    <location>
        <begin position="1"/>
        <end position="26"/>
    </location>
</feature>
<name>A0A420TW94_GIBIN</name>
<protein>
    <recommendedName>
        <fullName evidence="4">BTB domain-containing protein</fullName>
    </recommendedName>
</protein>
<evidence type="ECO:0000256" key="1">
    <source>
        <dbReference type="SAM" id="MobiDB-lite"/>
    </source>
</evidence>
<dbReference type="EMBL" id="MRDB01000008">
    <property type="protein sequence ID" value="RKL45782.1"/>
    <property type="molecule type" value="Genomic_DNA"/>
</dbReference>
<dbReference type="AlphaFoldDB" id="A0A420TW94"/>
<sequence length="254" mass="28602">MPILNPSPESSTTRPDSNQSMPNQEGASLVESRKLLAYSFRFTDHALGTPNLEIDIISDGNLVLVVGPDKKRIIITEQAARTCSSVLADMLDQLDIIAADNMGLVCELVLRNDNPLTVLNAFGSIYPGHPHTNDLSPAEIYDVVVFAREYKMIPEFKKVAPNWFRPRFCGISLHPVHEFFGLGECWHLMMAAHYMRLDDPDALPDLHFAFSKLSERLVRDRDSYHNARLLEPGPDARDIEVDIYCKILIPLHHA</sequence>
<organism evidence="2 3">
    <name type="scientific">Gibberella intermedia</name>
    <name type="common">Bulb rot disease fungus</name>
    <name type="synonym">Fusarium proliferatum</name>
    <dbReference type="NCBI Taxonomy" id="948311"/>
    <lineage>
        <taxon>Eukaryota</taxon>
        <taxon>Fungi</taxon>
        <taxon>Dikarya</taxon>
        <taxon>Ascomycota</taxon>
        <taxon>Pezizomycotina</taxon>
        <taxon>Sordariomycetes</taxon>
        <taxon>Hypocreomycetidae</taxon>
        <taxon>Hypocreales</taxon>
        <taxon>Nectriaceae</taxon>
        <taxon>Fusarium</taxon>
        <taxon>Fusarium fujikuroi species complex</taxon>
    </lineage>
</organism>